<dbReference type="InterPro" id="IPR002300">
    <property type="entry name" value="aa-tRNA-synth_Ia"/>
</dbReference>
<protein>
    <recommendedName>
        <fullName evidence="12">Valine--tRNA ligase</fullName>
        <ecNumber evidence="12">6.1.1.9</ecNumber>
    </recommendedName>
    <alternativeName>
        <fullName evidence="12">Valyl-tRNA synthetase</fullName>
        <shortName evidence="12">ValRS</shortName>
    </alternativeName>
</protein>
<keyword evidence="5 12" id="KW-0547">Nucleotide-binding</keyword>
<feature type="short sequence motif" description="'KMSKS' region" evidence="12">
    <location>
        <begin position="548"/>
        <end position="552"/>
    </location>
</feature>
<dbReference type="FunFam" id="3.40.50.620:FF:000032">
    <property type="entry name" value="Valine--tRNA ligase"/>
    <property type="match status" value="1"/>
</dbReference>
<dbReference type="InterPro" id="IPR002303">
    <property type="entry name" value="Valyl-tRNA_ligase"/>
</dbReference>
<dbReference type="PROSITE" id="PS00178">
    <property type="entry name" value="AA_TRNA_LIGASE_I"/>
    <property type="match status" value="1"/>
</dbReference>
<dbReference type="GO" id="GO:0005829">
    <property type="term" value="C:cytosol"/>
    <property type="evidence" value="ECO:0007669"/>
    <property type="project" value="TreeGrafter"/>
</dbReference>
<dbReference type="InterPro" id="IPR033705">
    <property type="entry name" value="Anticodon_Ia_Val"/>
</dbReference>
<proteinExistence type="inferred from homology"/>
<comment type="subcellular location">
    <subcellularLocation>
        <location evidence="1 12">Cytoplasm</location>
    </subcellularLocation>
</comment>
<dbReference type="GO" id="GO:0006438">
    <property type="term" value="P:valyl-tRNA aminoacylation"/>
    <property type="evidence" value="ECO:0007669"/>
    <property type="project" value="UniProtKB-UniRule"/>
</dbReference>
<dbReference type="GO" id="GO:0005524">
    <property type="term" value="F:ATP binding"/>
    <property type="evidence" value="ECO:0007669"/>
    <property type="project" value="UniProtKB-UniRule"/>
</dbReference>
<dbReference type="InterPro" id="IPR019499">
    <property type="entry name" value="Val-tRNA_synth_tRNA-bd"/>
</dbReference>
<comment type="domain">
    <text evidence="12">The C-terminal coiled-coil domain is crucial for aminoacylation activity.</text>
</comment>
<dbReference type="InterPro" id="IPR010978">
    <property type="entry name" value="tRNA-bd_arm"/>
</dbReference>
<dbReference type="CDD" id="cd07962">
    <property type="entry name" value="Anticodon_Ia_Val"/>
    <property type="match status" value="1"/>
</dbReference>
<dbReference type="GO" id="GO:0002161">
    <property type="term" value="F:aminoacyl-tRNA deacylase activity"/>
    <property type="evidence" value="ECO:0007669"/>
    <property type="project" value="InterPro"/>
</dbReference>
<dbReference type="PRINTS" id="PR00986">
    <property type="entry name" value="TRNASYNTHVAL"/>
</dbReference>
<feature type="domain" description="Methionyl/Valyl/Leucyl/Isoleucyl-tRNA synthetase anticodon-binding" evidence="14">
    <location>
        <begin position="634"/>
        <end position="776"/>
    </location>
</feature>
<keyword evidence="7 12" id="KW-0648">Protein biosynthesis</keyword>
<evidence type="ECO:0000259" key="13">
    <source>
        <dbReference type="Pfam" id="PF00133"/>
    </source>
</evidence>
<dbReference type="PANTHER" id="PTHR11946:SF93">
    <property type="entry name" value="VALINE--TRNA LIGASE, CHLOROPLASTIC_MITOCHONDRIAL 2"/>
    <property type="match status" value="1"/>
</dbReference>
<dbReference type="EC" id="6.1.1.9" evidence="12"/>
<evidence type="ECO:0000256" key="1">
    <source>
        <dbReference type="ARBA" id="ARBA00004496"/>
    </source>
</evidence>
<evidence type="ECO:0000259" key="14">
    <source>
        <dbReference type="Pfam" id="PF08264"/>
    </source>
</evidence>
<organism evidence="16 17">
    <name type="scientific">Candidatus Aquitaenariimonas noxiae</name>
    <dbReference type="NCBI Taxonomy" id="1974741"/>
    <lineage>
        <taxon>Bacteria</taxon>
        <taxon>Pseudomonadati</taxon>
        <taxon>Candidatus Omnitrophota</taxon>
        <taxon>Candidatus Aquitaenariimonas</taxon>
    </lineage>
</organism>
<evidence type="ECO:0000256" key="4">
    <source>
        <dbReference type="ARBA" id="ARBA00022598"/>
    </source>
</evidence>
<dbReference type="Gene3D" id="3.40.50.620">
    <property type="entry name" value="HUPs"/>
    <property type="match status" value="2"/>
</dbReference>
<dbReference type="SUPFAM" id="SSF46589">
    <property type="entry name" value="tRNA-binding arm"/>
    <property type="match status" value="1"/>
</dbReference>
<evidence type="ECO:0000256" key="9">
    <source>
        <dbReference type="ARBA" id="ARBA00023146"/>
    </source>
</evidence>
<dbReference type="NCBIfam" id="TIGR00422">
    <property type="entry name" value="valS"/>
    <property type="match status" value="1"/>
</dbReference>
<evidence type="ECO:0000313" key="17">
    <source>
        <dbReference type="Proteomes" id="UP000230052"/>
    </source>
</evidence>
<name>A0A2J0KV25_9BACT</name>
<keyword evidence="8 12" id="KW-0175">Coiled coil</keyword>
<evidence type="ECO:0000256" key="5">
    <source>
        <dbReference type="ARBA" id="ARBA00022741"/>
    </source>
</evidence>
<dbReference type="GO" id="GO:0004832">
    <property type="term" value="F:valine-tRNA ligase activity"/>
    <property type="evidence" value="ECO:0007669"/>
    <property type="project" value="UniProtKB-UniRule"/>
</dbReference>
<comment type="catalytic activity">
    <reaction evidence="10 12">
        <text>tRNA(Val) + L-valine + ATP = L-valyl-tRNA(Val) + AMP + diphosphate</text>
        <dbReference type="Rhea" id="RHEA:10704"/>
        <dbReference type="Rhea" id="RHEA-COMP:9672"/>
        <dbReference type="Rhea" id="RHEA-COMP:9708"/>
        <dbReference type="ChEBI" id="CHEBI:30616"/>
        <dbReference type="ChEBI" id="CHEBI:33019"/>
        <dbReference type="ChEBI" id="CHEBI:57762"/>
        <dbReference type="ChEBI" id="CHEBI:78442"/>
        <dbReference type="ChEBI" id="CHEBI:78537"/>
        <dbReference type="ChEBI" id="CHEBI:456215"/>
        <dbReference type="EC" id="6.1.1.9"/>
    </reaction>
</comment>
<sequence length="901" mass="105204">MMNEIPTRYNPKEVEDKWYKFWEENKLFHAEPNSKKKPYTIVIPPPNVTGILHMGHALNNTIQDILIRYKRMKGYEAEWMPGTDHAGIATQNVVEKQIAKEKLKRQDLGRDKFLEKVWAWKEEYGSTIIKQLKKLGCSCDWDRTRFTMDKEYSRAVTNVFISLWDKGLIYQDDKVINWCPRCLTALSDEEAPHRELDGNLYYIKYPFKDNPKEFIVVATTRPETMLGDTAVAVNPKDKRYKKVIGKTLVLPLVNREIRIISDAIIDMKFGTGAVKVTPAHDPNDDILGKKHNLKFINIFHPDARLNENALEYRDMDRFEAREVILEDLKDQKLLEKIEPHKLSAGHCYRCHTIIEPYLSRQWFVKMQPLAKPAIEAVKKGRIKFYPKRWTKVYLNWMENIQDWCISRQIWWGHRIPIWYCKSCASSVVSREKNKTQYAVRDTQYVKGIIVSETKPEKCPHCGSNELVQDQDVLDTWFSSWLWPFATFGWPDKTEALKYFYPTDCLVTAQEIIFFWVARMIIAGFEFMGDIPFSQVYIHGTVRDDTGKKMSKSLGNIIDPLEVINEFGCDALRFSLVSITSTGQDVFLSKKKFEIGRNFANKLWNASRFILMNLSEKIDVDLCQFVQKEKLNLAERWILSRLYNTIQDVDKALEDYRFNEAASILYEFVWHNFCDWYIETAKLNIKNKTTQIILYKVLEKSLRVLHPFMPFITEEIWQNLPHQNKGSIMINCIPHVQKELLSMKDEKDMQLIIDLVICIRNIRHEMQVQLDKKIKIILVIDEKKAAKTIEENASYIKNLAKVETIEILEKLAKPIVQSASSVVGKLSVYIPLAGLIDVDKEKARLKAKIEELTGFLNLNNSKLENKDFTKKAPKEVVENIRIKNETVKESLAQVKKNLEMLK</sequence>
<dbReference type="InterPro" id="IPR009008">
    <property type="entry name" value="Val/Leu/Ile-tRNA-synth_edit"/>
</dbReference>
<keyword evidence="6 12" id="KW-0067">ATP-binding</keyword>
<dbReference type="InterPro" id="IPR009080">
    <property type="entry name" value="tRNAsynth_Ia_anticodon-bd"/>
</dbReference>
<dbReference type="InterPro" id="IPR013155">
    <property type="entry name" value="M/V/L/I-tRNA-synth_anticd-bd"/>
</dbReference>
<dbReference type="Pfam" id="PF08264">
    <property type="entry name" value="Anticodon_1"/>
    <property type="match status" value="1"/>
</dbReference>
<dbReference type="CDD" id="cd00817">
    <property type="entry name" value="ValRS_core"/>
    <property type="match status" value="1"/>
</dbReference>
<dbReference type="Proteomes" id="UP000230052">
    <property type="component" value="Unassembled WGS sequence"/>
</dbReference>
<evidence type="ECO:0000313" key="16">
    <source>
        <dbReference type="EMBL" id="PIU42341.1"/>
    </source>
</evidence>
<keyword evidence="9 12" id="KW-0030">Aminoacyl-tRNA synthetase</keyword>
<comment type="function">
    <text evidence="12">Catalyzes the attachment of valine to tRNA(Val). As ValRS can inadvertently accommodate and process structurally similar amino acids such as threonine, to avoid such errors, it has a 'posttransfer' editing activity that hydrolyzes mischarged Thr-tRNA(Val) in a tRNA-dependent manner.</text>
</comment>
<feature type="domain" description="Valyl-tRNA synthetase tRNA-binding arm" evidence="15">
    <location>
        <begin position="836"/>
        <end position="901"/>
    </location>
</feature>
<dbReference type="InterPro" id="IPR014729">
    <property type="entry name" value="Rossmann-like_a/b/a_fold"/>
</dbReference>
<dbReference type="Gene3D" id="1.10.730.10">
    <property type="entry name" value="Isoleucyl-tRNA Synthetase, Domain 1"/>
    <property type="match status" value="1"/>
</dbReference>
<evidence type="ECO:0000259" key="15">
    <source>
        <dbReference type="Pfam" id="PF10458"/>
    </source>
</evidence>
<dbReference type="Pfam" id="PF10458">
    <property type="entry name" value="Val_tRNA-synt_C"/>
    <property type="match status" value="1"/>
</dbReference>
<dbReference type="InterPro" id="IPR037118">
    <property type="entry name" value="Val-tRNA_synth_C_sf"/>
</dbReference>
<dbReference type="Pfam" id="PF00133">
    <property type="entry name" value="tRNA-synt_1"/>
    <property type="match status" value="1"/>
</dbReference>
<dbReference type="Gene3D" id="3.90.740.10">
    <property type="entry name" value="Valyl/Leucyl/Isoleucyl-tRNA synthetase, editing domain"/>
    <property type="match status" value="1"/>
</dbReference>
<dbReference type="FunFam" id="3.40.50.620:FF:000078">
    <property type="entry name" value="Valine--tRNA ligase, mitochondrial"/>
    <property type="match status" value="1"/>
</dbReference>
<dbReference type="AlphaFoldDB" id="A0A2J0KV25"/>
<comment type="caution">
    <text evidence="16">The sequence shown here is derived from an EMBL/GenBank/DDBJ whole genome shotgun (WGS) entry which is preliminary data.</text>
</comment>
<dbReference type="InterPro" id="IPR001412">
    <property type="entry name" value="aa-tRNA-synth_I_CS"/>
</dbReference>
<feature type="short sequence motif" description="'HIGH' region" evidence="12">
    <location>
        <begin position="46"/>
        <end position="56"/>
    </location>
</feature>
<dbReference type="EMBL" id="PEWV01000009">
    <property type="protein sequence ID" value="PIU42341.1"/>
    <property type="molecule type" value="Genomic_DNA"/>
</dbReference>
<keyword evidence="4 12" id="KW-0436">Ligase</keyword>
<evidence type="ECO:0000256" key="11">
    <source>
        <dbReference type="ARBA" id="ARBA00060830"/>
    </source>
</evidence>
<comment type="similarity">
    <text evidence="11 12">Belongs to the class-I aminoacyl-tRNA synthetase family. ValS type 1 subfamily.</text>
</comment>
<dbReference type="FunFam" id="1.10.287.380:FF:000001">
    <property type="entry name" value="Valine--tRNA ligase"/>
    <property type="match status" value="1"/>
</dbReference>
<dbReference type="Gene3D" id="1.10.287.380">
    <property type="entry name" value="Valyl-tRNA synthetase, C-terminal domain"/>
    <property type="match status" value="1"/>
</dbReference>
<dbReference type="FunFam" id="1.10.730.10:FF:000014">
    <property type="entry name" value="Valine--tRNA ligase"/>
    <property type="match status" value="1"/>
</dbReference>
<accession>A0A2J0KV25</accession>
<evidence type="ECO:0000256" key="6">
    <source>
        <dbReference type="ARBA" id="ARBA00022840"/>
    </source>
</evidence>
<dbReference type="HAMAP" id="MF_02004">
    <property type="entry name" value="Val_tRNA_synth_type1"/>
    <property type="match status" value="1"/>
</dbReference>
<dbReference type="PANTHER" id="PTHR11946">
    <property type="entry name" value="VALYL-TRNA SYNTHETASES"/>
    <property type="match status" value="1"/>
</dbReference>
<feature type="binding site" evidence="12">
    <location>
        <position position="551"/>
    </location>
    <ligand>
        <name>ATP</name>
        <dbReference type="ChEBI" id="CHEBI:30616"/>
    </ligand>
</feature>
<dbReference type="NCBIfam" id="NF004349">
    <property type="entry name" value="PRK05729.1"/>
    <property type="match status" value="1"/>
</dbReference>
<evidence type="ECO:0000256" key="8">
    <source>
        <dbReference type="ARBA" id="ARBA00023054"/>
    </source>
</evidence>
<keyword evidence="3 12" id="KW-0963">Cytoplasm</keyword>
<evidence type="ECO:0000256" key="7">
    <source>
        <dbReference type="ARBA" id="ARBA00022917"/>
    </source>
</evidence>
<comment type="domain">
    <text evidence="12">ValRS has two distinct active sites: one for aminoacylation and one for editing. The misactivated threonine is translocated from the active site to the editing site.</text>
</comment>
<evidence type="ECO:0000256" key="2">
    <source>
        <dbReference type="ARBA" id="ARBA00011245"/>
    </source>
</evidence>
<dbReference type="SUPFAM" id="SSF47323">
    <property type="entry name" value="Anticodon-binding domain of a subclass of class I aminoacyl-tRNA synthetases"/>
    <property type="match status" value="1"/>
</dbReference>
<reference evidence="16 17" key="1">
    <citation type="submission" date="2017-09" db="EMBL/GenBank/DDBJ databases">
        <title>Depth-based differentiation of microbial function through sediment-hosted aquifers and enrichment of novel symbionts in the deep terrestrial subsurface.</title>
        <authorList>
            <person name="Probst A.J."/>
            <person name="Ladd B."/>
            <person name="Jarett J.K."/>
            <person name="Geller-Mcgrath D.E."/>
            <person name="Sieber C.M."/>
            <person name="Emerson J.B."/>
            <person name="Anantharaman K."/>
            <person name="Thomas B.C."/>
            <person name="Malmstrom R."/>
            <person name="Stieglmeier M."/>
            <person name="Klingl A."/>
            <person name="Woyke T."/>
            <person name="Ryan C.M."/>
            <person name="Banfield J.F."/>
        </authorList>
    </citation>
    <scope>NUCLEOTIDE SEQUENCE [LARGE SCALE GENOMIC DNA]</scope>
    <source>
        <strain evidence="16">CG07_land_8_20_14_0_80_42_15</strain>
    </source>
</reference>
<evidence type="ECO:0000256" key="3">
    <source>
        <dbReference type="ARBA" id="ARBA00022490"/>
    </source>
</evidence>
<feature type="domain" description="Aminoacyl-tRNA synthetase class Ia" evidence="13">
    <location>
        <begin position="17"/>
        <end position="586"/>
    </location>
</feature>
<evidence type="ECO:0000256" key="12">
    <source>
        <dbReference type="HAMAP-Rule" id="MF_02004"/>
    </source>
</evidence>
<comment type="subunit">
    <text evidence="2 12">Monomer.</text>
</comment>
<evidence type="ECO:0000256" key="10">
    <source>
        <dbReference type="ARBA" id="ARBA00047552"/>
    </source>
</evidence>
<dbReference type="SUPFAM" id="SSF52374">
    <property type="entry name" value="Nucleotidylyl transferase"/>
    <property type="match status" value="1"/>
</dbReference>
<gene>
    <name evidence="12" type="primary">valS</name>
    <name evidence="16" type="ORF">COS99_00685</name>
</gene>
<dbReference type="FunFam" id="3.90.740.10:FF:000005">
    <property type="entry name" value="Valine--tRNA ligase, mitochondrial"/>
    <property type="match status" value="1"/>
</dbReference>
<dbReference type="SUPFAM" id="SSF50677">
    <property type="entry name" value="ValRS/IleRS/LeuRS editing domain"/>
    <property type="match status" value="1"/>
</dbReference>